<dbReference type="Pfam" id="PF01370">
    <property type="entry name" value="Epimerase"/>
    <property type="match status" value="1"/>
</dbReference>
<accession>A0A8T9BN99</accession>
<organism evidence="4 5">
    <name type="scientific">Lachnellula arida</name>
    <dbReference type="NCBI Taxonomy" id="1316785"/>
    <lineage>
        <taxon>Eukaryota</taxon>
        <taxon>Fungi</taxon>
        <taxon>Dikarya</taxon>
        <taxon>Ascomycota</taxon>
        <taxon>Pezizomycotina</taxon>
        <taxon>Leotiomycetes</taxon>
        <taxon>Helotiales</taxon>
        <taxon>Lachnaceae</taxon>
        <taxon>Lachnellula</taxon>
    </lineage>
</organism>
<evidence type="ECO:0000313" key="5">
    <source>
        <dbReference type="Proteomes" id="UP000469559"/>
    </source>
</evidence>
<dbReference type="PANTHER" id="PTHR10366:SF562">
    <property type="entry name" value="ALDEHYDE REDUCTASE II (AFU_ORTHOLOGUE AFUA_1G11360)"/>
    <property type="match status" value="1"/>
</dbReference>
<reference evidence="4 5" key="1">
    <citation type="submission" date="2018-05" db="EMBL/GenBank/DDBJ databases">
        <title>Whole genome sequencing for identification of molecular markers to develop diagnostic detection tools for the regulated plant pathogen Lachnellula willkommii.</title>
        <authorList>
            <person name="Giroux E."/>
            <person name="Bilodeau G."/>
        </authorList>
    </citation>
    <scope>NUCLEOTIDE SEQUENCE [LARGE SCALE GENOMIC DNA]</scope>
    <source>
        <strain evidence="4 5">CBS 203.66</strain>
    </source>
</reference>
<gene>
    <name evidence="4" type="primary">ALD2_1</name>
    <name evidence="4" type="ORF">LARI1_G003042</name>
</gene>
<proteinExistence type="inferred from homology"/>
<comment type="caution">
    <text evidence="4">The sequence shown here is derived from an EMBL/GenBank/DDBJ whole genome shotgun (WGS) entry which is preliminary data.</text>
</comment>
<dbReference type="GO" id="GO:0016616">
    <property type="term" value="F:oxidoreductase activity, acting on the CH-OH group of donors, NAD or NADP as acceptor"/>
    <property type="evidence" value="ECO:0007669"/>
    <property type="project" value="TreeGrafter"/>
</dbReference>
<protein>
    <submittedName>
        <fullName evidence="4">Aldehyde reductase 2</fullName>
    </submittedName>
</protein>
<dbReference type="Proteomes" id="UP000469559">
    <property type="component" value="Unassembled WGS sequence"/>
</dbReference>
<feature type="domain" description="NAD-dependent epimerase/dehydratase" evidence="3">
    <location>
        <begin position="16"/>
        <end position="134"/>
    </location>
</feature>
<dbReference type="OrthoDB" id="2735536at2759"/>
<dbReference type="PANTHER" id="PTHR10366">
    <property type="entry name" value="NAD DEPENDENT EPIMERASE/DEHYDRATASE"/>
    <property type="match status" value="1"/>
</dbReference>
<dbReference type="InterPro" id="IPR050425">
    <property type="entry name" value="NAD(P)_dehydrat-like"/>
</dbReference>
<evidence type="ECO:0000259" key="3">
    <source>
        <dbReference type="Pfam" id="PF01370"/>
    </source>
</evidence>
<evidence type="ECO:0000256" key="1">
    <source>
        <dbReference type="ARBA" id="ARBA00023002"/>
    </source>
</evidence>
<dbReference type="InterPro" id="IPR036291">
    <property type="entry name" value="NAD(P)-bd_dom_sf"/>
</dbReference>
<evidence type="ECO:0000256" key="2">
    <source>
        <dbReference type="ARBA" id="ARBA00023445"/>
    </source>
</evidence>
<dbReference type="Gene3D" id="3.40.50.720">
    <property type="entry name" value="NAD(P)-binding Rossmann-like Domain"/>
    <property type="match status" value="1"/>
</dbReference>
<dbReference type="InterPro" id="IPR001509">
    <property type="entry name" value="Epimerase_deHydtase"/>
</dbReference>
<keyword evidence="1" id="KW-0560">Oxidoreductase</keyword>
<keyword evidence="5" id="KW-1185">Reference proteome</keyword>
<dbReference type="SUPFAM" id="SSF51735">
    <property type="entry name" value="NAD(P)-binding Rossmann-fold domains"/>
    <property type="match status" value="1"/>
</dbReference>
<name>A0A8T9BN99_9HELO</name>
<evidence type="ECO:0000313" key="4">
    <source>
        <dbReference type="EMBL" id="TVY19809.1"/>
    </source>
</evidence>
<sequence>MQPIAFTPAIPPGSTVLITGVNGFIGSHIADQFLKYGYNVRGTSRDPKKHTWLCTLFDKVYGTGRFELASVPDMEASGAYDESVKVVHPATKYSMNPDPYKVVPGALAGVQNALTAAAKEPSVKRFVLTSSSAAALIPRPDERSQ</sequence>
<dbReference type="EMBL" id="QGMF01000086">
    <property type="protein sequence ID" value="TVY19809.1"/>
    <property type="molecule type" value="Genomic_DNA"/>
</dbReference>
<comment type="similarity">
    <text evidence="2">Belongs to the NAD(P)-dependent epimerase/dehydratase family. Dihydroflavonol-4-reductase subfamily.</text>
</comment>
<dbReference type="AlphaFoldDB" id="A0A8T9BN99"/>